<sequence>ASRLPRYTLWDCNDKPFMCLQTYQRFVSKTVKRSKWTPDEDNQLRELVEKMRIGNFIPYTQSNDHTDQLIYRWNHVLDPTLRKGHWT</sequence>
<dbReference type="GO" id="GO:0042795">
    <property type="term" value="P:snRNA transcription by RNA polymerase II"/>
    <property type="evidence" value="ECO:0007669"/>
    <property type="project" value="TreeGrafter"/>
</dbReference>
<reference evidence="5" key="1">
    <citation type="submission" date="2025-08" db="UniProtKB">
        <authorList>
            <consortium name="Ensembl"/>
        </authorList>
    </citation>
    <scope>IDENTIFICATION</scope>
</reference>
<dbReference type="InterPro" id="IPR001005">
    <property type="entry name" value="SANT/Myb"/>
</dbReference>
<proteinExistence type="predicted"/>
<keyword evidence="3" id="KW-0804">Transcription</keyword>
<reference evidence="5" key="2">
    <citation type="submission" date="2025-09" db="UniProtKB">
        <authorList>
            <consortium name="Ensembl"/>
        </authorList>
    </citation>
    <scope>IDENTIFICATION</scope>
</reference>
<dbReference type="InterPro" id="IPR051575">
    <property type="entry name" value="Myb-like_DNA-bd"/>
</dbReference>
<dbReference type="GO" id="GO:0000978">
    <property type="term" value="F:RNA polymerase II cis-regulatory region sequence-specific DNA binding"/>
    <property type="evidence" value="ECO:0007669"/>
    <property type="project" value="TreeGrafter"/>
</dbReference>
<dbReference type="CDD" id="cd00167">
    <property type="entry name" value="SANT"/>
    <property type="match status" value="1"/>
</dbReference>
<dbReference type="SUPFAM" id="SSF46689">
    <property type="entry name" value="Homeodomain-like"/>
    <property type="match status" value="1"/>
</dbReference>
<dbReference type="Ensembl" id="ENSCSET00000030334.1">
    <property type="protein sequence ID" value="ENSCSEP00000029931.1"/>
    <property type="gene ID" value="ENSCSEG00000019189.1"/>
</dbReference>
<dbReference type="InParanoid" id="A0A3P8WX12"/>
<keyword evidence="4" id="KW-0539">Nucleus</keyword>
<dbReference type="GO" id="GO:0042796">
    <property type="term" value="P:snRNA transcription by RNA polymerase III"/>
    <property type="evidence" value="ECO:0007669"/>
    <property type="project" value="TreeGrafter"/>
</dbReference>
<protein>
    <submittedName>
        <fullName evidence="5">Uncharacterized protein</fullName>
    </submittedName>
</protein>
<keyword evidence="6" id="KW-1185">Reference proteome</keyword>
<dbReference type="OMA" id="SWTENME"/>
<dbReference type="Pfam" id="PF13921">
    <property type="entry name" value="Myb_DNA-bind_6"/>
    <property type="match status" value="1"/>
</dbReference>
<dbReference type="GO" id="GO:0001006">
    <property type="term" value="F:RNA polymerase III type 3 promoter sequence-specific DNA binding"/>
    <property type="evidence" value="ECO:0007669"/>
    <property type="project" value="TreeGrafter"/>
</dbReference>
<dbReference type="GeneTree" id="ENSGT00940000178261"/>
<evidence type="ECO:0000256" key="3">
    <source>
        <dbReference type="ARBA" id="ARBA00023163"/>
    </source>
</evidence>
<evidence type="ECO:0000256" key="1">
    <source>
        <dbReference type="ARBA" id="ARBA00023015"/>
    </source>
</evidence>
<evidence type="ECO:0000313" key="6">
    <source>
        <dbReference type="Proteomes" id="UP000265120"/>
    </source>
</evidence>
<organism evidence="5 6">
    <name type="scientific">Cynoglossus semilaevis</name>
    <name type="common">Tongue sole</name>
    <dbReference type="NCBI Taxonomy" id="244447"/>
    <lineage>
        <taxon>Eukaryota</taxon>
        <taxon>Metazoa</taxon>
        <taxon>Chordata</taxon>
        <taxon>Craniata</taxon>
        <taxon>Vertebrata</taxon>
        <taxon>Euteleostomi</taxon>
        <taxon>Actinopterygii</taxon>
        <taxon>Neopterygii</taxon>
        <taxon>Teleostei</taxon>
        <taxon>Neoteleostei</taxon>
        <taxon>Acanthomorphata</taxon>
        <taxon>Carangaria</taxon>
        <taxon>Pleuronectiformes</taxon>
        <taxon>Pleuronectoidei</taxon>
        <taxon>Cynoglossidae</taxon>
        <taxon>Cynoglossinae</taxon>
        <taxon>Cynoglossus</taxon>
    </lineage>
</organism>
<keyword evidence="2" id="KW-0238">DNA-binding</keyword>
<name>A0A3P8WX12_CYNSE</name>
<dbReference type="PANTHER" id="PTHR46621:SF1">
    <property type="entry name" value="SNRNA-ACTIVATING PROTEIN COMPLEX SUBUNIT 4"/>
    <property type="match status" value="1"/>
</dbReference>
<evidence type="ECO:0000256" key="2">
    <source>
        <dbReference type="ARBA" id="ARBA00023125"/>
    </source>
</evidence>
<dbReference type="Gene3D" id="1.10.10.60">
    <property type="entry name" value="Homeodomain-like"/>
    <property type="match status" value="1"/>
</dbReference>
<evidence type="ECO:0000313" key="5">
    <source>
        <dbReference type="Ensembl" id="ENSCSEP00000029931.1"/>
    </source>
</evidence>
<dbReference type="GO" id="GO:0019185">
    <property type="term" value="C:snRNA-activating protein complex"/>
    <property type="evidence" value="ECO:0007669"/>
    <property type="project" value="TreeGrafter"/>
</dbReference>
<dbReference type="AlphaFoldDB" id="A0A3P8WX12"/>
<dbReference type="STRING" id="244447.ENSCSEP00000029931"/>
<evidence type="ECO:0000256" key="4">
    <source>
        <dbReference type="ARBA" id="ARBA00023242"/>
    </source>
</evidence>
<dbReference type="PANTHER" id="PTHR46621">
    <property type="entry name" value="SNRNA-ACTIVATING PROTEIN COMPLEX SUBUNIT 4"/>
    <property type="match status" value="1"/>
</dbReference>
<keyword evidence="1" id="KW-0805">Transcription regulation</keyword>
<dbReference type="InterPro" id="IPR009057">
    <property type="entry name" value="Homeodomain-like_sf"/>
</dbReference>
<dbReference type="Proteomes" id="UP000265120">
    <property type="component" value="Unassembled WGS sequence"/>
</dbReference>
<accession>A0A3P8WX12</accession>